<feature type="chain" id="PRO_5020960088" description="DUF2541 family protein" evidence="2">
    <location>
        <begin position="24"/>
        <end position="142"/>
    </location>
</feature>
<proteinExistence type="predicted"/>
<feature type="signal peptide" evidence="2">
    <location>
        <begin position="1"/>
        <end position="23"/>
    </location>
</feature>
<dbReference type="AlphaFoldDB" id="A0A4P6YFU8"/>
<dbReference type="KEGG" id="fnk:E1750_12980"/>
<keyword evidence="1 2" id="KW-0732">Signal</keyword>
<reference evidence="4" key="1">
    <citation type="submission" date="2019-03" db="EMBL/GenBank/DDBJ databases">
        <title>Flavobacterium sp.</title>
        <authorList>
            <person name="Kim H."/>
        </authorList>
    </citation>
    <scope>NUCLEOTIDE SEQUENCE [LARGE SCALE GENOMIC DNA]</scope>
    <source>
        <strain evidence="4">GS13</strain>
    </source>
</reference>
<accession>A0A4P6YFU8</accession>
<organism evidence="3 4">
    <name type="scientific">Flavobacterium nackdongense</name>
    <dbReference type="NCBI Taxonomy" id="2547394"/>
    <lineage>
        <taxon>Bacteria</taxon>
        <taxon>Pseudomonadati</taxon>
        <taxon>Bacteroidota</taxon>
        <taxon>Flavobacteriia</taxon>
        <taxon>Flavobacteriales</taxon>
        <taxon>Flavobacteriaceae</taxon>
        <taxon>Flavobacterium</taxon>
    </lineage>
</organism>
<dbReference type="OrthoDB" id="674046at2"/>
<evidence type="ECO:0000313" key="4">
    <source>
        <dbReference type="Proteomes" id="UP000291124"/>
    </source>
</evidence>
<dbReference type="Proteomes" id="UP000291124">
    <property type="component" value="Chromosome"/>
</dbReference>
<dbReference type="EMBL" id="CP037933">
    <property type="protein sequence ID" value="QBN19677.1"/>
    <property type="molecule type" value="Genomic_DNA"/>
</dbReference>
<keyword evidence="4" id="KW-1185">Reference proteome</keyword>
<dbReference type="InterPro" id="IPR020240">
    <property type="entry name" value="UPF0412_YaaI"/>
</dbReference>
<evidence type="ECO:0000256" key="1">
    <source>
        <dbReference type="ARBA" id="ARBA00022729"/>
    </source>
</evidence>
<gene>
    <name evidence="3" type="ORF">E1750_12980</name>
</gene>
<evidence type="ECO:0000256" key="2">
    <source>
        <dbReference type="SAM" id="SignalP"/>
    </source>
</evidence>
<evidence type="ECO:0000313" key="3">
    <source>
        <dbReference type="EMBL" id="QBN19677.1"/>
    </source>
</evidence>
<name>A0A4P6YFU8_9FLAO</name>
<sequence>MTKYLKLLAATLALILLAPTIEAQGNKNKKYGSANTVGRWVKIGTQTVQKLGEKDDFRPSNRNSFTALKVTVRKNSVNFHKMTIYFENGQRQEIEIRNTIKEGGESRVINLLQRRRIDKIRFEYRSRNLIGSRAEVDVWAKT</sequence>
<dbReference type="RefSeq" id="WP_133277193.1">
    <property type="nucleotide sequence ID" value="NZ_CP037933.1"/>
</dbReference>
<protein>
    <recommendedName>
        <fullName evidence="5">DUF2541 family protein</fullName>
    </recommendedName>
</protein>
<dbReference type="Pfam" id="PF10807">
    <property type="entry name" value="DUF2541"/>
    <property type="match status" value="1"/>
</dbReference>
<evidence type="ECO:0008006" key="5">
    <source>
        <dbReference type="Google" id="ProtNLM"/>
    </source>
</evidence>